<gene>
    <name evidence="2" type="ORF">SAMN05892877_1266</name>
</gene>
<dbReference type="Proteomes" id="UP000219167">
    <property type="component" value="Unassembled WGS sequence"/>
</dbReference>
<dbReference type="Pfam" id="PF01434">
    <property type="entry name" value="Peptidase_M41"/>
    <property type="match status" value="1"/>
</dbReference>
<dbReference type="OrthoDB" id="8371880at2"/>
<dbReference type="GO" id="GO:0005524">
    <property type="term" value="F:ATP binding"/>
    <property type="evidence" value="ECO:0007669"/>
    <property type="project" value="InterPro"/>
</dbReference>
<organism evidence="2 3">
    <name type="scientific">Rhizobium subbaraonis</name>
    <dbReference type="NCBI Taxonomy" id="908946"/>
    <lineage>
        <taxon>Bacteria</taxon>
        <taxon>Pseudomonadati</taxon>
        <taxon>Pseudomonadota</taxon>
        <taxon>Alphaproteobacteria</taxon>
        <taxon>Hyphomicrobiales</taxon>
        <taxon>Rhizobiaceae</taxon>
        <taxon>Rhizobium/Agrobacterium group</taxon>
        <taxon>Rhizobium</taxon>
    </lineage>
</organism>
<keyword evidence="3" id="KW-1185">Reference proteome</keyword>
<dbReference type="SUPFAM" id="SSF140990">
    <property type="entry name" value="FtsH protease domain-like"/>
    <property type="match status" value="1"/>
</dbReference>
<dbReference type="InterPro" id="IPR037219">
    <property type="entry name" value="Peptidase_M41-like"/>
</dbReference>
<dbReference type="GO" id="GO:0006508">
    <property type="term" value="P:proteolysis"/>
    <property type="evidence" value="ECO:0007669"/>
    <property type="project" value="InterPro"/>
</dbReference>
<name>A0A285UYN9_9HYPH</name>
<evidence type="ECO:0000313" key="2">
    <source>
        <dbReference type="EMBL" id="SOC47004.1"/>
    </source>
</evidence>
<evidence type="ECO:0000259" key="1">
    <source>
        <dbReference type="Pfam" id="PF01434"/>
    </source>
</evidence>
<reference evidence="2 3" key="1">
    <citation type="submission" date="2017-08" db="EMBL/GenBank/DDBJ databases">
        <authorList>
            <person name="de Groot N.N."/>
        </authorList>
    </citation>
    <scope>NUCLEOTIDE SEQUENCE [LARGE SCALE GENOMIC DNA]</scope>
    <source>
        <strain evidence="2 3">JC85</strain>
    </source>
</reference>
<dbReference type="GO" id="GO:0004176">
    <property type="term" value="F:ATP-dependent peptidase activity"/>
    <property type="evidence" value="ECO:0007669"/>
    <property type="project" value="InterPro"/>
</dbReference>
<evidence type="ECO:0000313" key="3">
    <source>
        <dbReference type="Proteomes" id="UP000219167"/>
    </source>
</evidence>
<dbReference type="GO" id="GO:0004222">
    <property type="term" value="F:metalloendopeptidase activity"/>
    <property type="evidence" value="ECO:0007669"/>
    <property type="project" value="InterPro"/>
</dbReference>
<dbReference type="AlphaFoldDB" id="A0A285UYN9"/>
<feature type="domain" description="Peptidase M41" evidence="1">
    <location>
        <begin position="2"/>
        <end position="114"/>
    </location>
</feature>
<sequence length="126" mass="13930">MLTMLMAGRAAEKLVLKRVSSGCGGADDSDPARATRFAFDMERILGFSTEHPLLYRRHRDLGVVLDHEPELAARVHVRLEAALDRAAAILRRRRPSFHALAKALFVAQAMDEKSAWQILADGDPAP</sequence>
<proteinExistence type="predicted"/>
<accession>A0A285UYN9</accession>
<protein>
    <submittedName>
        <fullName evidence="2">Peptidase M41-like protein</fullName>
    </submittedName>
</protein>
<dbReference type="EMBL" id="OBQD01000026">
    <property type="protein sequence ID" value="SOC47004.1"/>
    <property type="molecule type" value="Genomic_DNA"/>
</dbReference>
<dbReference type="Gene3D" id="1.20.58.760">
    <property type="entry name" value="Peptidase M41"/>
    <property type="match status" value="1"/>
</dbReference>
<dbReference type="InterPro" id="IPR000642">
    <property type="entry name" value="Peptidase_M41"/>
</dbReference>